<feature type="binding site" evidence="3">
    <location>
        <position position="90"/>
    </location>
    <ligand>
        <name>substrate</name>
    </ligand>
</feature>
<dbReference type="STRING" id="888061.AXF15_05825"/>
<dbReference type="NCBIfam" id="NF005475">
    <property type="entry name" value="PRK07075.1"/>
    <property type="match status" value="1"/>
</dbReference>
<gene>
    <name evidence="5" type="ORF">AXF15_05825</name>
</gene>
<keyword evidence="6" id="KW-1185">Reference proteome</keyword>
<dbReference type="GO" id="GO:0009697">
    <property type="term" value="P:salicylic acid biosynthetic process"/>
    <property type="evidence" value="ECO:0007669"/>
    <property type="project" value="InterPro"/>
</dbReference>
<organism evidence="5 6">
    <name type="scientific">Desulfomicrobium orale DSM 12838</name>
    <dbReference type="NCBI Taxonomy" id="888061"/>
    <lineage>
        <taxon>Bacteria</taxon>
        <taxon>Pseudomonadati</taxon>
        <taxon>Thermodesulfobacteriota</taxon>
        <taxon>Desulfovibrionia</taxon>
        <taxon>Desulfovibrionales</taxon>
        <taxon>Desulfomicrobiaceae</taxon>
        <taxon>Desulfomicrobium</taxon>
    </lineage>
</organism>
<dbReference type="InterPro" id="IPR036263">
    <property type="entry name" value="Chorismate_II_sf"/>
</dbReference>
<dbReference type="Pfam" id="PF01817">
    <property type="entry name" value="CM_2"/>
    <property type="match status" value="1"/>
</dbReference>
<dbReference type="GO" id="GO:0046417">
    <property type="term" value="P:chorismate metabolic process"/>
    <property type="evidence" value="ECO:0007669"/>
    <property type="project" value="InterPro"/>
</dbReference>
<keyword evidence="2" id="KW-0413">Isomerase</keyword>
<feature type="domain" description="Chorismate mutase" evidence="4">
    <location>
        <begin position="4"/>
        <end position="94"/>
    </location>
</feature>
<dbReference type="PANTHER" id="PTHR38041">
    <property type="entry name" value="CHORISMATE MUTASE"/>
    <property type="match status" value="1"/>
</dbReference>
<dbReference type="Gene3D" id="1.20.59.10">
    <property type="entry name" value="Chorismate mutase"/>
    <property type="match status" value="1"/>
</dbReference>
<dbReference type="EC" id="5.4.99.5" evidence="1"/>
<dbReference type="SUPFAM" id="SSF48600">
    <property type="entry name" value="Chorismate mutase II"/>
    <property type="match status" value="1"/>
</dbReference>
<dbReference type="RefSeq" id="WP_066608723.1">
    <property type="nucleotide sequence ID" value="NZ_CP014230.1"/>
</dbReference>
<evidence type="ECO:0000313" key="6">
    <source>
        <dbReference type="Proteomes" id="UP000063964"/>
    </source>
</evidence>
<dbReference type="InterPro" id="IPR036979">
    <property type="entry name" value="CM_dom_sf"/>
</dbReference>
<dbReference type="PANTHER" id="PTHR38041:SF1">
    <property type="entry name" value="CHORISMATE MUTASE"/>
    <property type="match status" value="1"/>
</dbReference>
<dbReference type="InterPro" id="IPR008241">
    <property type="entry name" value="Isochorismate_pyruvate-lyase"/>
</dbReference>
<dbReference type="PIRSF" id="PIRSF029775">
    <property type="entry name" value="Isochor_pyr_lyas"/>
    <property type="match status" value="1"/>
</dbReference>
<evidence type="ECO:0000313" key="5">
    <source>
        <dbReference type="EMBL" id="AMD94024.1"/>
    </source>
</evidence>
<dbReference type="Proteomes" id="UP000063964">
    <property type="component" value="Chromosome"/>
</dbReference>
<dbReference type="NCBIfam" id="TIGR01803">
    <property type="entry name" value="CM-like"/>
    <property type="match status" value="1"/>
</dbReference>
<feature type="binding site" evidence="3">
    <location>
        <position position="31"/>
    </location>
    <ligand>
        <name>substrate</name>
    </ligand>
</feature>
<accession>A0A109W6N9</accession>
<dbReference type="EMBL" id="CP014230">
    <property type="protein sequence ID" value="AMD94024.1"/>
    <property type="molecule type" value="Genomic_DNA"/>
</dbReference>
<dbReference type="AlphaFoldDB" id="A0A109W6N9"/>
<protein>
    <recommendedName>
        <fullName evidence="1">chorismate mutase</fullName>
        <ecNumber evidence="1">5.4.99.5</ecNumber>
    </recommendedName>
</protein>
<evidence type="ECO:0000256" key="3">
    <source>
        <dbReference type="PIRSR" id="PIRSR029775-1"/>
    </source>
</evidence>
<dbReference type="GO" id="GO:0016835">
    <property type="term" value="F:carbon-oxygen lyase activity"/>
    <property type="evidence" value="ECO:0007669"/>
    <property type="project" value="InterPro"/>
</dbReference>
<evidence type="ECO:0000259" key="4">
    <source>
        <dbReference type="PROSITE" id="PS51168"/>
    </source>
</evidence>
<keyword evidence="5" id="KW-0456">Lyase</keyword>
<dbReference type="InterPro" id="IPR051331">
    <property type="entry name" value="Chorismate_mutase-related"/>
</dbReference>
<proteinExistence type="predicted"/>
<dbReference type="OrthoDB" id="514491at2"/>
<evidence type="ECO:0000256" key="2">
    <source>
        <dbReference type="ARBA" id="ARBA00023235"/>
    </source>
</evidence>
<evidence type="ECO:0000256" key="1">
    <source>
        <dbReference type="ARBA" id="ARBA00012404"/>
    </source>
</evidence>
<dbReference type="KEGG" id="doa:AXF15_05825"/>
<sequence>MKTPDECRGLEDIRFEIDRLDKEIVGLLGRRLGYVLKAAYFKKNEADIPAAGRVTDMLVERRIWAREGGISEDFVEELFMQIVDWYIATQIAHWRKMHGQTEGGGDA</sequence>
<dbReference type="SMART" id="SM00830">
    <property type="entry name" value="CM_2"/>
    <property type="match status" value="1"/>
</dbReference>
<dbReference type="PROSITE" id="PS51168">
    <property type="entry name" value="CHORISMATE_MUT_2"/>
    <property type="match status" value="1"/>
</dbReference>
<dbReference type="InterPro" id="IPR002701">
    <property type="entry name" value="CM_II_prokaryot"/>
</dbReference>
<keyword evidence="5" id="KW-0670">Pyruvate</keyword>
<dbReference type="GO" id="GO:0004106">
    <property type="term" value="F:chorismate mutase activity"/>
    <property type="evidence" value="ECO:0007669"/>
    <property type="project" value="UniProtKB-EC"/>
</dbReference>
<name>A0A109W6N9_9BACT</name>
<feature type="binding site" evidence="3">
    <location>
        <position position="42"/>
    </location>
    <ligand>
        <name>substrate</name>
    </ligand>
</feature>
<reference evidence="6" key="1">
    <citation type="submission" date="2016-02" db="EMBL/GenBank/DDBJ databases">
        <authorList>
            <person name="Holder M.E."/>
            <person name="Ajami N.J."/>
            <person name="Petrosino J.F."/>
        </authorList>
    </citation>
    <scope>NUCLEOTIDE SEQUENCE [LARGE SCALE GENOMIC DNA]</scope>
    <source>
        <strain evidence="6">DSM 12838</strain>
    </source>
</reference>
<feature type="binding site" evidence="3">
    <location>
        <position position="14"/>
    </location>
    <ligand>
        <name>substrate</name>
    </ligand>
</feature>